<evidence type="ECO:0000313" key="2">
    <source>
        <dbReference type="EMBL" id="KAK1920675.1"/>
    </source>
</evidence>
<sequence length="350" mass="38161">MAYLIGSLTFFRYIFVHPDAVISATDRDQLCPPIASEILPPPGTLLVRYLPHVSMEQEARGNGRGILCEVYLKAEKAERGTCVGSCRMIGLGQTHMYGAGPSSFPNMVSPGVRVPCPNEMLEHQLHRERQQEWTGRGVKRAQFAALTGTTDLLKRGSLYATPGKAAFRDTHAKGIMATMLGPESMLLIPRKIRSDDLQRGRHHSAIASSLSRELDLLSLVPGRPTSAPAFHQLNAVAFDRACPTLPIGRLGCSLEVSDLVGQGATEVDARKITTRSKTTRLMCDGSYVKDAGTVNPENGTNPDDDTRSLDGELPPISLPGADGTFAQCPWNATWRQRAQWLHLIAPLRQA</sequence>
<proteinExistence type="predicted"/>
<gene>
    <name evidence="2" type="ORF">DB88DRAFT_548893</name>
</gene>
<name>A0AAD9CSK3_PAPLA</name>
<organism evidence="2 3">
    <name type="scientific">Papiliotrema laurentii</name>
    <name type="common">Cryptococcus laurentii</name>
    <dbReference type="NCBI Taxonomy" id="5418"/>
    <lineage>
        <taxon>Eukaryota</taxon>
        <taxon>Fungi</taxon>
        <taxon>Dikarya</taxon>
        <taxon>Basidiomycota</taxon>
        <taxon>Agaricomycotina</taxon>
        <taxon>Tremellomycetes</taxon>
        <taxon>Tremellales</taxon>
        <taxon>Rhynchogastremaceae</taxon>
        <taxon>Papiliotrema</taxon>
    </lineage>
</organism>
<dbReference type="AlphaFoldDB" id="A0AAD9CSK3"/>
<keyword evidence="3" id="KW-1185">Reference proteome</keyword>
<accession>A0AAD9CSK3</accession>
<protein>
    <submittedName>
        <fullName evidence="2">Uncharacterized protein</fullName>
    </submittedName>
</protein>
<evidence type="ECO:0000313" key="3">
    <source>
        <dbReference type="Proteomes" id="UP001182556"/>
    </source>
</evidence>
<evidence type="ECO:0000256" key="1">
    <source>
        <dbReference type="SAM" id="MobiDB-lite"/>
    </source>
</evidence>
<dbReference type="Proteomes" id="UP001182556">
    <property type="component" value="Unassembled WGS sequence"/>
</dbReference>
<comment type="caution">
    <text evidence="2">The sequence shown here is derived from an EMBL/GenBank/DDBJ whole genome shotgun (WGS) entry which is preliminary data.</text>
</comment>
<dbReference type="EMBL" id="JAODAN010000014">
    <property type="protein sequence ID" value="KAK1920675.1"/>
    <property type="molecule type" value="Genomic_DNA"/>
</dbReference>
<feature type="region of interest" description="Disordered" evidence="1">
    <location>
        <begin position="289"/>
        <end position="316"/>
    </location>
</feature>
<reference evidence="2" key="1">
    <citation type="submission" date="2023-02" db="EMBL/GenBank/DDBJ databases">
        <title>Identification and recombinant expression of a fungal hydrolase from Papiliotrema laurentii that hydrolyzes apple cutin and clears colloidal polyester polyurethane.</title>
        <authorList>
            <consortium name="DOE Joint Genome Institute"/>
            <person name="Roman V.A."/>
            <person name="Bojanowski C."/>
            <person name="Crable B.R."/>
            <person name="Wagner D.N."/>
            <person name="Hung C.S."/>
            <person name="Nadeau L.J."/>
            <person name="Schratz L."/>
            <person name="Haridas S."/>
            <person name="Pangilinan J."/>
            <person name="Lipzen A."/>
            <person name="Na H."/>
            <person name="Yan M."/>
            <person name="Ng V."/>
            <person name="Grigoriev I.V."/>
            <person name="Spatafora J.W."/>
            <person name="Barlow D."/>
            <person name="Biffinger J."/>
            <person name="Kelley-Loughnane N."/>
            <person name="Varaljay V.A."/>
            <person name="Crookes-Goodson W.J."/>
        </authorList>
    </citation>
    <scope>NUCLEOTIDE SEQUENCE</scope>
    <source>
        <strain evidence="2">5307AH</strain>
    </source>
</reference>